<dbReference type="InParanoid" id="B9SX95"/>
<feature type="active site" description="Charge relay system" evidence="11 12">
    <location>
        <position position="227"/>
    </location>
</feature>
<dbReference type="GO" id="GO:0009609">
    <property type="term" value="P:response to symbiotic bacterium"/>
    <property type="evidence" value="ECO:0007669"/>
    <property type="project" value="UniProtKB-ARBA"/>
</dbReference>
<name>B9SX95_RICCO</name>
<evidence type="ECO:0000256" key="3">
    <source>
        <dbReference type="ARBA" id="ARBA00011073"/>
    </source>
</evidence>
<sequence length="771" mass="81468">MLNREMKLTILSPLVFSTLLFSLLQTPSYAAKQSYIVYLGESSYSISDAIADDSKVTQSHYDLLATLSQAQSVNDVQTELLYSYTKCMNGFAAVLDDIQAEQLRNLPGVKQIFLNLKYDLHTTHSWDFVGLESHGTPVPSSLWDRAKYGQDVIIANLDTGVWPESPSFSDEGMGPVPSRWRGSCEPDSQIRCNKKLIGARVFYKGAQAAGDGPFNKTSITARDNEGHGSHTLSTAGGSFVPGASIFGYGNGTAKGGSPKARVAAYKICWTGGCYGADILAGFDAAMADGVDVISASIGGPPVDLFTDPTAFGSFNAIKRGIHVIASGGNSGPTPETISNVAPWIFTIGASTMDRDFVSSVVLGDNKSLRGISLSDKSLPAGKFYPLISGADAKSASANASDAQLCEEGSLDKAKVAGKIIVCLRGDSDRLAKGQVVASLGAVGMILANDQLSANELLADPHFLPASHITYTDGQAVYNYIKTTKNPTASISPVKTEVGVKPAPVMASFSSRGPNAVFPGLLKPDVTAPGVNILAAYSGAISPSEEESDKRRVPFTVMSGTSMSCPHVSGIVGLLKSIHPDWSPAAVKSAIMTTAKTRANNGRSILDSDGKTATPFAYGAGHVRPNLAADPGLVYDLTITDYANSLCGFGYNESVVKSFIGESYTCPKNFNMADFNYPSITVANLNASIVVTRKAKNVGTPGTYTAHVKVPGGISVTVEPAQLTFTKLGEEKEYKVNLKASVNGSPKNYVFGQLVWSDGKHKVRSPLVVKHA</sequence>
<dbReference type="Gene3D" id="3.40.50.200">
    <property type="entry name" value="Peptidase S8/S53 domain"/>
    <property type="match status" value="1"/>
</dbReference>
<feature type="active site" description="Charge relay system" evidence="11 12">
    <location>
        <position position="158"/>
    </location>
</feature>
<feature type="domain" description="Peptidase S8/S53" evidence="14">
    <location>
        <begin position="149"/>
        <end position="619"/>
    </location>
</feature>
<keyword evidence="18" id="KW-0560">Oxidoreductase</keyword>
<dbReference type="Pfam" id="PF02225">
    <property type="entry name" value="PA"/>
    <property type="match status" value="1"/>
</dbReference>
<dbReference type="PROSITE" id="PS51892">
    <property type="entry name" value="SUBTILASE"/>
    <property type="match status" value="1"/>
</dbReference>
<evidence type="ECO:0000256" key="8">
    <source>
        <dbReference type="ARBA" id="ARBA00022801"/>
    </source>
</evidence>
<dbReference type="Pfam" id="PF17766">
    <property type="entry name" value="fn3_6"/>
    <property type="match status" value="1"/>
</dbReference>
<dbReference type="Pfam" id="PF00082">
    <property type="entry name" value="Peptidase_S8"/>
    <property type="match status" value="1"/>
</dbReference>
<evidence type="ECO:0000256" key="7">
    <source>
        <dbReference type="ARBA" id="ARBA00022729"/>
    </source>
</evidence>
<dbReference type="InterPro" id="IPR000209">
    <property type="entry name" value="Peptidase_S8/S53_dom"/>
</dbReference>
<keyword evidence="6 12" id="KW-0645">Protease</keyword>
<dbReference type="Pfam" id="PF05922">
    <property type="entry name" value="Inhibitor_I9"/>
    <property type="match status" value="1"/>
</dbReference>
<dbReference type="GO" id="GO:0032440">
    <property type="term" value="F:2-alkenal reductase [NAD(P)H] activity"/>
    <property type="evidence" value="ECO:0007669"/>
    <property type="project" value="UniProtKB-EC"/>
</dbReference>
<evidence type="ECO:0000259" key="14">
    <source>
        <dbReference type="Pfam" id="PF00082"/>
    </source>
</evidence>
<dbReference type="CDD" id="cd04852">
    <property type="entry name" value="Peptidases_S8_3"/>
    <property type="match status" value="1"/>
</dbReference>
<dbReference type="Gene3D" id="3.30.70.80">
    <property type="entry name" value="Peptidase S8 propeptide/proteinase inhibitor I9"/>
    <property type="match status" value="1"/>
</dbReference>
<feature type="signal peptide" evidence="13">
    <location>
        <begin position="1"/>
        <end position="30"/>
    </location>
</feature>
<keyword evidence="10" id="KW-0325">Glycoprotein</keyword>
<dbReference type="KEGG" id="rcu:8267678"/>
<dbReference type="Proteomes" id="UP000008311">
    <property type="component" value="Unassembled WGS sequence"/>
</dbReference>
<dbReference type="InterPro" id="IPR036852">
    <property type="entry name" value="Peptidase_S8/S53_dom_sf"/>
</dbReference>
<dbReference type="SUPFAM" id="SSF52743">
    <property type="entry name" value="Subtilisin-like"/>
    <property type="match status" value="1"/>
</dbReference>
<feature type="active site" description="Charge relay system" evidence="11 12">
    <location>
        <position position="561"/>
    </location>
</feature>
<dbReference type="GO" id="GO:0004252">
    <property type="term" value="F:serine-type endopeptidase activity"/>
    <property type="evidence" value="ECO:0000318"/>
    <property type="project" value="GO_Central"/>
</dbReference>
<dbReference type="InterPro" id="IPR045051">
    <property type="entry name" value="SBT"/>
</dbReference>
<dbReference type="SUPFAM" id="SSF52025">
    <property type="entry name" value="PA domain"/>
    <property type="match status" value="1"/>
</dbReference>
<evidence type="ECO:0000259" key="17">
    <source>
        <dbReference type="Pfam" id="PF17766"/>
    </source>
</evidence>
<dbReference type="GO" id="GO:0006508">
    <property type="term" value="P:proteolysis"/>
    <property type="evidence" value="ECO:0007669"/>
    <property type="project" value="UniProtKB-KW"/>
</dbReference>
<evidence type="ECO:0000256" key="9">
    <source>
        <dbReference type="ARBA" id="ARBA00022825"/>
    </source>
</evidence>
<keyword evidence="4" id="KW-0052">Apoplast</keyword>
<feature type="chain" id="PRO_5002889799" evidence="13">
    <location>
        <begin position="31"/>
        <end position="771"/>
    </location>
</feature>
<evidence type="ECO:0000256" key="12">
    <source>
        <dbReference type="PROSITE-ProRule" id="PRU01240"/>
    </source>
</evidence>
<evidence type="ECO:0000256" key="13">
    <source>
        <dbReference type="SAM" id="SignalP"/>
    </source>
</evidence>
<evidence type="ECO:0000313" key="19">
    <source>
        <dbReference type="Proteomes" id="UP000008311"/>
    </source>
</evidence>
<dbReference type="FunFam" id="2.60.40.2310:FF:000001">
    <property type="entry name" value="Subtilisin-like protease SBT1.5"/>
    <property type="match status" value="1"/>
</dbReference>
<protein>
    <submittedName>
        <fullName evidence="18">Cucumisin, putative</fullName>
        <ecNumber evidence="18">1.3.1.74</ecNumber>
    </submittedName>
</protein>
<dbReference type="EC" id="1.3.1.74" evidence="18"/>
<dbReference type="AlphaFoldDB" id="B9SX95"/>
<dbReference type="InterPro" id="IPR015500">
    <property type="entry name" value="Peptidase_S8_subtilisin-rel"/>
</dbReference>
<dbReference type="InterPro" id="IPR034197">
    <property type="entry name" value="Peptidases_S8_3"/>
</dbReference>
<dbReference type="GO" id="GO:0048046">
    <property type="term" value="C:apoplast"/>
    <property type="evidence" value="ECO:0007669"/>
    <property type="project" value="UniProtKB-SubCell"/>
</dbReference>
<evidence type="ECO:0000259" key="16">
    <source>
        <dbReference type="Pfam" id="PF05922"/>
    </source>
</evidence>
<comment type="function">
    <text evidence="1">Required for arbuscular mycorrhiza (AM) development during AM symbiosis with AM fungi (e.g. Glomeromycota intraradices).</text>
</comment>
<feature type="domain" description="PA" evidence="15">
    <location>
        <begin position="401"/>
        <end position="475"/>
    </location>
</feature>
<dbReference type="OrthoDB" id="206201at2759"/>
<evidence type="ECO:0000256" key="5">
    <source>
        <dbReference type="ARBA" id="ARBA00022525"/>
    </source>
</evidence>
<dbReference type="CDD" id="cd02120">
    <property type="entry name" value="PA_subtilisin_like"/>
    <property type="match status" value="1"/>
</dbReference>
<proteinExistence type="inferred from homology"/>
<dbReference type="Gene3D" id="3.50.30.30">
    <property type="match status" value="1"/>
</dbReference>
<dbReference type="GO" id="GO:0009610">
    <property type="term" value="P:response to symbiotic fungus"/>
    <property type="evidence" value="ECO:0007669"/>
    <property type="project" value="UniProtKB-ARBA"/>
</dbReference>
<dbReference type="InterPro" id="IPR010259">
    <property type="entry name" value="S8pro/Inhibitor_I9"/>
</dbReference>
<dbReference type="PRINTS" id="PR00723">
    <property type="entry name" value="SUBTILISIN"/>
</dbReference>
<dbReference type="FunFam" id="3.50.30.30:FF:000005">
    <property type="entry name" value="subtilisin-like protease SBT1.5"/>
    <property type="match status" value="1"/>
</dbReference>
<dbReference type="InterPro" id="IPR003137">
    <property type="entry name" value="PA_domain"/>
</dbReference>
<keyword evidence="8 12" id="KW-0378">Hydrolase</keyword>
<dbReference type="PANTHER" id="PTHR10795">
    <property type="entry name" value="PROPROTEIN CONVERTASE SUBTILISIN/KEXIN"/>
    <property type="match status" value="1"/>
</dbReference>
<keyword evidence="19" id="KW-1185">Reference proteome</keyword>
<comment type="subcellular location">
    <subcellularLocation>
        <location evidence="2">Secreted</location>
        <location evidence="2">Extracellular space</location>
        <location evidence="2">Apoplast</location>
    </subcellularLocation>
</comment>
<dbReference type="InterPro" id="IPR041469">
    <property type="entry name" value="Subtilisin-like_FN3"/>
</dbReference>
<dbReference type="InterPro" id="IPR023828">
    <property type="entry name" value="Peptidase_S8_Ser-AS"/>
</dbReference>
<evidence type="ECO:0000256" key="4">
    <source>
        <dbReference type="ARBA" id="ARBA00022523"/>
    </source>
</evidence>
<dbReference type="EMBL" id="EQ974219">
    <property type="protein sequence ID" value="EEF31757.1"/>
    <property type="molecule type" value="Genomic_DNA"/>
</dbReference>
<dbReference type="Gene3D" id="2.60.40.2310">
    <property type="match status" value="1"/>
</dbReference>
<dbReference type="InterPro" id="IPR037045">
    <property type="entry name" value="S8pro/Inhibitor_I9_sf"/>
</dbReference>
<evidence type="ECO:0000256" key="11">
    <source>
        <dbReference type="PIRSR" id="PIRSR615500-1"/>
    </source>
</evidence>
<keyword evidence="9 12" id="KW-0720">Serine protease</keyword>
<keyword evidence="7 13" id="KW-0732">Signal</keyword>
<evidence type="ECO:0000313" key="18">
    <source>
        <dbReference type="EMBL" id="EEF31757.1"/>
    </source>
</evidence>
<dbReference type="PROSITE" id="PS00138">
    <property type="entry name" value="SUBTILASE_SER"/>
    <property type="match status" value="1"/>
</dbReference>
<evidence type="ECO:0000256" key="1">
    <source>
        <dbReference type="ARBA" id="ARBA00002076"/>
    </source>
</evidence>
<feature type="domain" description="Inhibitor I9" evidence="16">
    <location>
        <begin position="34"/>
        <end position="121"/>
    </location>
</feature>
<dbReference type="FunFam" id="3.40.50.200:FF:000006">
    <property type="entry name" value="Subtilisin-like protease SBT1.5"/>
    <property type="match status" value="1"/>
</dbReference>
<gene>
    <name evidence="18" type="ORF">RCOM_0267570</name>
</gene>
<dbReference type="GO" id="GO:0005576">
    <property type="term" value="C:extracellular region"/>
    <property type="evidence" value="ECO:0000318"/>
    <property type="project" value="GO_Central"/>
</dbReference>
<keyword evidence="5" id="KW-0964">Secreted</keyword>
<dbReference type="eggNOG" id="ENOG502QT1T">
    <property type="taxonomic scope" value="Eukaryota"/>
</dbReference>
<evidence type="ECO:0000256" key="2">
    <source>
        <dbReference type="ARBA" id="ARBA00004271"/>
    </source>
</evidence>
<reference evidence="19" key="1">
    <citation type="journal article" date="2010" name="Nat. Biotechnol.">
        <title>Draft genome sequence of the oilseed species Ricinus communis.</title>
        <authorList>
            <person name="Chan A.P."/>
            <person name="Crabtree J."/>
            <person name="Zhao Q."/>
            <person name="Lorenzi H."/>
            <person name="Orvis J."/>
            <person name="Puiu D."/>
            <person name="Melake-Berhan A."/>
            <person name="Jones K.M."/>
            <person name="Redman J."/>
            <person name="Chen G."/>
            <person name="Cahoon E.B."/>
            <person name="Gedil M."/>
            <person name="Stanke M."/>
            <person name="Haas B.J."/>
            <person name="Wortman J.R."/>
            <person name="Fraser-Liggett C.M."/>
            <person name="Ravel J."/>
            <person name="Rabinowicz P.D."/>
        </authorList>
    </citation>
    <scope>NUCLEOTIDE SEQUENCE [LARGE SCALE GENOMIC DNA]</scope>
    <source>
        <strain evidence="19">cv. Hale</strain>
    </source>
</reference>
<evidence type="ECO:0000256" key="10">
    <source>
        <dbReference type="ARBA" id="ARBA00023180"/>
    </source>
</evidence>
<organism evidence="18 19">
    <name type="scientific">Ricinus communis</name>
    <name type="common">Castor bean</name>
    <dbReference type="NCBI Taxonomy" id="3988"/>
    <lineage>
        <taxon>Eukaryota</taxon>
        <taxon>Viridiplantae</taxon>
        <taxon>Streptophyta</taxon>
        <taxon>Embryophyta</taxon>
        <taxon>Tracheophyta</taxon>
        <taxon>Spermatophyta</taxon>
        <taxon>Magnoliopsida</taxon>
        <taxon>eudicotyledons</taxon>
        <taxon>Gunneridae</taxon>
        <taxon>Pentapetalae</taxon>
        <taxon>rosids</taxon>
        <taxon>fabids</taxon>
        <taxon>Malpighiales</taxon>
        <taxon>Euphorbiaceae</taxon>
        <taxon>Acalyphoideae</taxon>
        <taxon>Acalypheae</taxon>
        <taxon>Ricinus</taxon>
    </lineage>
</organism>
<evidence type="ECO:0000256" key="6">
    <source>
        <dbReference type="ARBA" id="ARBA00022670"/>
    </source>
</evidence>
<dbReference type="InterPro" id="IPR046450">
    <property type="entry name" value="PA_dom_sf"/>
</dbReference>
<evidence type="ECO:0000259" key="15">
    <source>
        <dbReference type="Pfam" id="PF02225"/>
    </source>
</evidence>
<accession>B9SX95</accession>
<comment type="similarity">
    <text evidence="3 12">Belongs to the peptidase S8 family.</text>
</comment>
<feature type="domain" description="Subtilisin-like protease fibronectin type-III" evidence="17">
    <location>
        <begin position="673"/>
        <end position="768"/>
    </location>
</feature>